<dbReference type="Proteomes" id="UP000037848">
    <property type="component" value="Unassembled WGS sequence"/>
</dbReference>
<evidence type="ECO:0000313" key="2">
    <source>
        <dbReference type="Proteomes" id="UP000037848"/>
    </source>
</evidence>
<dbReference type="PROSITE" id="PS51257">
    <property type="entry name" value="PROKAR_LIPOPROTEIN"/>
    <property type="match status" value="1"/>
</dbReference>
<dbReference type="PATRIC" id="fig|187330.3.peg.1880"/>
<dbReference type="SUPFAM" id="SSF48371">
    <property type="entry name" value="ARM repeat"/>
    <property type="match status" value="1"/>
</dbReference>
<dbReference type="OrthoDB" id="8773546at2"/>
<dbReference type="AlphaFoldDB" id="A0A0N1EMY4"/>
<dbReference type="Gene3D" id="1.25.10.10">
    <property type="entry name" value="Leucine-rich Repeat Variant"/>
    <property type="match status" value="1"/>
</dbReference>
<evidence type="ECO:0008006" key="3">
    <source>
        <dbReference type="Google" id="ProtNLM"/>
    </source>
</evidence>
<dbReference type="RefSeq" id="WP_054453082.1">
    <property type="nucleotide sequence ID" value="NZ_LHPH01000003.1"/>
</dbReference>
<comment type="caution">
    <text evidence="1">The sequence shown here is derived from an EMBL/GenBank/DDBJ whole genome shotgun (WGS) entry which is preliminary data.</text>
</comment>
<dbReference type="STRING" id="187330.AMS58_09305"/>
<keyword evidence="2" id="KW-1185">Reference proteome</keyword>
<gene>
    <name evidence="1" type="ORF">ADS77_04180</name>
</gene>
<accession>A0A0N1EMY4</accession>
<sequence length="319" mass="35803">MKNLIKTTLLATTFAAIQGCAPSSYKITAPVTSTNQYQVDNVTTHNLNFSDKRDTSTTPFNHGVLKADLILDNQPLAPVEFLQKNVLLELQARGLPASVLDTSDTEIRINKLNMRNHRTNAYTPFITFTMLSADIITPENTQRVAVYVKRGKVPVWSFDEIIEPTLNQPMDVLVKELSAKINRALYKQQLSNADVQTLISKIKANLDKDITYLDVYQLGFSNNPTAIDYLVELTKHDGEYIRLAAISSLGNMQSVAHFQLLKDLYENSKTWSDRAMALKAIGDLNTDQSRSFLAEAQAGLNKKNSKETLWTTELINLYL</sequence>
<protein>
    <recommendedName>
        <fullName evidence="3">HEAT repeat domain-containing protein</fullName>
    </recommendedName>
</protein>
<dbReference type="Pfam" id="PF13646">
    <property type="entry name" value="HEAT_2"/>
    <property type="match status" value="1"/>
</dbReference>
<organism evidence="1 2">
    <name type="scientific">Pseudoalteromonas porphyrae</name>
    <dbReference type="NCBI Taxonomy" id="187330"/>
    <lineage>
        <taxon>Bacteria</taxon>
        <taxon>Pseudomonadati</taxon>
        <taxon>Pseudomonadota</taxon>
        <taxon>Gammaproteobacteria</taxon>
        <taxon>Alteromonadales</taxon>
        <taxon>Pseudoalteromonadaceae</taxon>
        <taxon>Pseudoalteromonas</taxon>
    </lineage>
</organism>
<evidence type="ECO:0000313" key="1">
    <source>
        <dbReference type="EMBL" id="KPH65012.1"/>
    </source>
</evidence>
<name>A0A0N1EMY4_9GAMM</name>
<dbReference type="EMBL" id="LHPH01000003">
    <property type="protein sequence ID" value="KPH65012.1"/>
    <property type="molecule type" value="Genomic_DNA"/>
</dbReference>
<dbReference type="InterPro" id="IPR011989">
    <property type="entry name" value="ARM-like"/>
</dbReference>
<reference evidence="1 2" key="1">
    <citation type="submission" date="2015-08" db="EMBL/GenBank/DDBJ databases">
        <title>Draft Genome Sequence of Pseudoalteromonas porphyrae UCD-SED14.</title>
        <authorList>
            <person name="Coil D.A."/>
            <person name="Jospin G."/>
            <person name="Lee R.D."/>
            <person name="Eisen J.A."/>
        </authorList>
    </citation>
    <scope>NUCLEOTIDE SEQUENCE [LARGE SCALE GENOMIC DNA]</scope>
    <source>
        <strain evidence="1 2">UCD-SED14</strain>
    </source>
</reference>
<dbReference type="InterPro" id="IPR016024">
    <property type="entry name" value="ARM-type_fold"/>
</dbReference>
<proteinExistence type="predicted"/>